<evidence type="ECO:0000313" key="2">
    <source>
        <dbReference type="Proteomes" id="UP000266183"/>
    </source>
</evidence>
<dbReference type="Proteomes" id="UP000266183">
    <property type="component" value="Chromosome"/>
</dbReference>
<accession>A0A385SRD8</accession>
<sequence>MALSLAVMGLERYKKWPREPKNAQFKNKLKKSEGRELLKSTFVVYTIVAETTYKQKRIY</sequence>
<protein>
    <submittedName>
        <fullName evidence="1">Uncharacterized protein</fullName>
    </submittedName>
</protein>
<proteinExistence type="predicted"/>
<evidence type="ECO:0000313" key="1">
    <source>
        <dbReference type="EMBL" id="AYB31448.1"/>
    </source>
</evidence>
<dbReference type="KEGG" id="chk:D4L85_13050"/>
<keyword evidence="2" id="KW-1185">Reference proteome</keyword>
<gene>
    <name evidence="1" type="ORF">D4L85_13050</name>
</gene>
<name>A0A385SRD8_9BACT</name>
<dbReference type="EMBL" id="CP032382">
    <property type="protein sequence ID" value="AYB31448.1"/>
    <property type="molecule type" value="Genomic_DNA"/>
</dbReference>
<reference evidence="2" key="1">
    <citation type="submission" date="2018-09" db="EMBL/GenBank/DDBJ databases">
        <title>Chryseolinea sp. KIS68-18 isolated from soil.</title>
        <authorList>
            <person name="Weon H.-Y."/>
            <person name="Kwon S.-W."/>
            <person name="Lee S.A."/>
        </authorList>
    </citation>
    <scope>NUCLEOTIDE SEQUENCE [LARGE SCALE GENOMIC DNA]</scope>
    <source>
        <strain evidence="2">KIS68-18</strain>
    </source>
</reference>
<dbReference type="AlphaFoldDB" id="A0A385SRD8"/>
<organism evidence="1 2">
    <name type="scientific">Chryseolinea soli</name>
    <dbReference type="NCBI Taxonomy" id="2321403"/>
    <lineage>
        <taxon>Bacteria</taxon>
        <taxon>Pseudomonadati</taxon>
        <taxon>Bacteroidota</taxon>
        <taxon>Cytophagia</taxon>
        <taxon>Cytophagales</taxon>
        <taxon>Fulvivirgaceae</taxon>
        <taxon>Chryseolinea</taxon>
    </lineage>
</organism>